<accession>A0A5B8V796</accession>
<evidence type="ECO:0000256" key="1">
    <source>
        <dbReference type="SAM" id="Phobius"/>
    </source>
</evidence>
<keyword evidence="1" id="KW-1133">Transmembrane helix</keyword>
<gene>
    <name evidence="2" type="ORF">FRZ67_06795</name>
</gene>
<sequence>MQRQKLSQRTIFSGIILLLFGILSSFFFIRNVDIKEDGTIGLIFLFLLFGLLLVALGIYFVFDSTLLEFDEESLYIINRNETQQIPLANIYKIKRTAFNINYSKFWKIGYKDNEGIDKTIRFMPKLFNNALTNFQQKVKMHNPDVYIKKWTWSFDFDQ</sequence>
<protein>
    <recommendedName>
        <fullName evidence="4">PH domain-containing protein</fullName>
    </recommendedName>
</protein>
<name>A0A5B8V796_9BACT</name>
<proteinExistence type="predicted"/>
<feature type="transmembrane region" description="Helical" evidence="1">
    <location>
        <begin position="41"/>
        <end position="62"/>
    </location>
</feature>
<organism evidence="2 3">
    <name type="scientific">Panacibacter ginsenosidivorans</name>
    <dbReference type="NCBI Taxonomy" id="1813871"/>
    <lineage>
        <taxon>Bacteria</taxon>
        <taxon>Pseudomonadati</taxon>
        <taxon>Bacteroidota</taxon>
        <taxon>Chitinophagia</taxon>
        <taxon>Chitinophagales</taxon>
        <taxon>Chitinophagaceae</taxon>
        <taxon>Panacibacter</taxon>
    </lineage>
</organism>
<keyword evidence="3" id="KW-1185">Reference proteome</keyword>
<keyword evidence="1" id="KW-0472">Membrane</keyword>
<dbReference type="AlphaFoldDB" id="A0A5B8V796"/>
<reference evidence="2 3" key="1">
    <citation type="journal article" date="2016" name="Int. J. Syst. Evol. Microbiol.">
        <title>Panacibacter ginsenosidivorans gen. nov., sp. nov., with ginsenoside converting activity isolated from soil of a ginseng field.</title>
        <authorList>
            <person name="Siddiqi M.Z."/>
            <person name="Muhammad Shafi S."/>
            <person name="Choi K.D."/>
            <person name="Im W.T."/>
        </authorList>
    </citation>
    <scope>NUCLEOTIDE SEQUENCE [LARGE SCALE GENOMIC DNA]</scope>
    <source>
        <strain evidence="2 3">Gsoil1550</strain>
    </source>
</reference>
<dbReference type="Proteomes" id="UP000321533">
    <property type="component" value="Chromosome"/>
</dbReference>
<dbReference type="KEGG" id="pgin:FRZ67_06795"/>
<feature type="transmembrane region" description="Helical" evidence="1">
    <location>
        <begin position="12"/>
        <end position="29"/>
    </location>
</feature>
<dbReference type="RefSeq" id="WP_147188815.1">
    <property type="nucleotide sequence ID" value="NZ_CP042435.1"/>
</dbReference>
<evidence type="ECO:0000313" key="3">
    <source>
        <dbReference type="Proteomes" id="UP000321533"/>
    </source>
</evidence>
<dbReference type="EMBL" id="CP042435">
    <property type="protein sequence ID" value="QEC67015.1"/>
    <property type="molecule type" value="Genomic_DNA"/>
</dbReference>
<keyword evidence="1" id="KW-0812">Transmembrane</keyword>
<dbReference type="OrthoDB" id="9926172at2"/>
<evidence type="ECO:0008006" key="4">
    <source>
        <dbReference type="Google" id="ProtNLM"/>
    </source>
</evidence>
<evidence type="ECO:0000313" key="2">
    <source>
        <dbReference type="EMBL" id="QEC67015.1"/>
    </source>
</evidence>